<dbReference type="InterPro" id="IPR036318">
    <property type="entry name" value="FAD-bd_PCMH-like_sf"/>
</dbReference>
<evidence type="ECO:0000313" key="5">
    <source>
        <dbReference type="Proteomes" id="UP001172684"/>
    </source>
</evidence>
<comment type="similarity">
    <text evidence="1">Belongs to the oxygen-dependent FAD-linked oxidoreductase family.</text>
</comment>
<dbReference type="InterPro" id="IPR006094">
    <property type="entry name" value="Oxid_FAD_bind_N"/>
</dbReference>
<dbReference type="PROSITE" id="PS51387">
    <property type="entry name" value="FAD_PCMH"/>
    <property type="match status" value="1"/>
</dbReference>
<evidence type="ECO:0000256" key="2">
    <source>
        <dbReference type="ARBA" id="ARBA00023002"/>
    </source>
</evidence>
<evidence type="ECO:0000313" key="4">
    <source>
        <dbReference type="EMBL" id="KAJ9665061.1"/>
    </source>
</evidence>
<keyword evidence="2" id="KW-0560">Oxidoreductase</keyword>
<evidence type="ECO:0000259" key="3">
    <source>
        <dbReference type="PROSITE" id="PS51387"/>
    </source>
</evidence>
<dbReference type="PANTHER" id="PTHR13878">
    <property type="entry name" value="GULONOLACTONE OXIDASE"/>
    <property type="match status" value="1"/>
</dbReference>
<dbReference type="Gene3D" id="3.30.465.10">
    <property type="match status" value="2"/>
</dbReference>
<dbReference type="PANTHER" id="PTHR13878:SF91">
    <property type="entry name" value="FAD BINDING DOMAIN PROTEIN (AFU_ORTHOLOGUE AFUA_6G12070)-RELATED"/>
    <property type="match status" value="1"/>
</dbReference>
<proteinExistence type="inferred from homology"/>
<comment type="caution">
    <text evidence="4">The sequence shown here is derived from an EMBL/GenBank/DDBJ whole genome shotgun (WGS) entry which is preliminary data.</text>
</comment>
<reference evidence="4" key="1">
    <citation type="submission" date="2022-10" db="EMBL/GenBank/DDBJ databases">
        <title>Culturing micro-colonial fungi from biological soil crusts in the Mojave desert and describing Neophaeococcomyces mojavensis, and introducing the new genera and species Taxawa tesnikishii.</title>
        <authorList>
            <person name="Kurbessoian T."/>
            <person name="Stajich J.E."/>
        </authorList>
    </citation>
    <scope>NUCLEOTIDE SEQUENCE</scope>
    <source>
        <strain evidence="4">TK_1</strain>
    </source>
</reference>
<gene>
    <name evidence="4" type="ORF">H2201_004927</name>
</gene>
<dbReference type="InterPro" id="IPR012951">
    <property type="entry name" value="BBE"/>
</dbReference>
<organism evidence="4 5">
    <name type="scientific">Coniosporium apollinis</name>
    <dbReference type="NCBI Taxonomy" id="61459"/>
    <lineage>
        <taxon>Eukaryota</taxon>
        <taxon>Fungi</taxon>
        <taxon>Dikarya</taxon>
        <taxon>Ascomycota</taxon>
        <taxon>Pezizomycotina</taxon>
        <taxon>Dothideomycetes</taxon>
        <taxon>Dothideomycetes incertae sedis</taxon>
        <taxon>Coniosporium</taxon>
    </lineage>
</organism>
<dbReference type="SUPFAM" id="SSF56176">
    <property type="entry name" value="FAD-binding/transporter-associated domain-like"/>
    <property type="match status" value="1"/>
</dbReference>
<dbReference type="InterPro" id="IPR050432">
    <property type="entry name" value="FAD-linked_Oxidoreductases_BP"/>
</dbReference>
<dbReference type="EMBL" id="JAPDRL010000033">
    <property type="protein sequence ID" value="KAJ9665061.1"/>
    <property type="molecule type" value="Genomic_DNA"/>
</dbReference>
<dbReference type="InterPro" id="IPR016169">
    <property type="entry name" value="FAD-bd_PCMH_sub2"/>
</dbReference>
<dbReference type="InterPro" id="IPR016166">
    <property type="entry name" value="FAD-bd_PCMH"/>
</dbReference>
<sequence length="674" mass="74843">MDMEQYVDALKNAYLLKLEQLKELTWRQRWAKGGFTLEEDGDLAYGHRLKINKVTKFKEEHGIKSYKNCAYSLDFSIIETIWLRASSTECKCTPSHRCWPSDDDWSALSDTLSGRLIRGVPPASVCYQSSPNYDPTSCAYVSSQWTNSSFHAEDPISIDYPIWANNSCPPIFPNGTSITGDPNAGNRGCSLGRYPVYVVNATEAAHVQAALKFAKERNIRLNVKNTGHNFPGRSTAFGSLSIWTHHLRGITFHDDFKPDSCPLNTTGEQMAATIAAGEQVFTVYETMAEHGAIVVGGANPTVGIVGWFTGGGHGWLSSTYGMGADNLLQATVVTPNGEVVVTNACLHPELFFAIRGGGGGTYGIILEAVMKAYPTPQTTFFSLQLALMNPNATSEYWDLMAYIHSEMPRLNERGMQGYYGMLGPPVAPTLAMYGAFFLYDKPNGTVEALFAPIKDRLDRESGLVFHNTTVQWAPTFFDMYKAVIMPESVAAGGSAMGSRLIPRQTVTEEVEHVARTFEAIGPKVDVDIQDFAANPVLVGHMIANNGNRDLDIGLNPAWRDAVTHLIVIEGWNEGAPQEEINVVYDDITHNKTYALRQLAPDSGAYFNECDPFEPDWQYTFFGKNYQRLRQVKKTYDLDGLLWCRSCVGSEEWVEEADGSLCRLEWADEKDMEEK</sequence>
<dbReference type="Pfam" id="PF01565">
    <property type="entry name" value="FAD_binding_4"/>
    <property type="match status" value="1"/>
</dbReference>
<feature type="domain" description="FAD-binding PCMH-type" evidence="3">
    <location>
        <begin position="191"/>
        <end position="375"/>
    </location>
</feature>
<accession>A0ABQ9NVK6</accession>
<keyword evidence="5" id="KW-1185">Reference proteome</keyword>
<dbReference type="Proteomes" id="UP001172684">
    <property type="component" value="Unassembled WGS sequence"/>
</dbReference>
<dbReference type="Pfam" id="PF08031">
    <property type="entry name" value="BBE"/>
    <property type="match status" value="1"/>
</dbReference>
<evidence type="ECO:0000256" key="1">
    <source>
        <dbReference type="ARBA" id="ARBA00005466"/>
    </source>
</evidence>
<protein>
    <recommendedName>
        <fullName evidence="3">FAD-binding PCMH-type domain-containing protein</fullName>
    </recommendedName>
</protein>
<name>A0ABQ9NVK6_9PEZI</name>